<proteinExistence type="predicted"/>
<dbReference type="EMBL" id="CADEHS020000642">
    <property type="protein sequence ID" value="CAG9955996.1"/>
    <property type="molecule type" value="Genomic_DNA"/>
</dbReference>
<evidence type="ECO:0000313" key="1">
    <source>
        <dbReference type="EMBL" id="CAG9955996.1"/>
    </source>
</evidence>
<protein>
    <submittedName>
        <fullName evidence="1">Uncharacterized protein</fullName>
    </submittedName>
</protein>
<gene>
    <name evidence="1" type="ORF">CRV2_00017669</name>
</gene>
<sequence length="599" mass="67276">MDDPLRPSDEAFKQYYERGYATWYTHYQQALSSAQYAPHLDLGHAISQHPRFPSRIELDQENSRFLNVTGYSTWGTTIDGSCPLAPFKSKYTFQISTNRPTVISLAPEPRFGFTKWFRNKDNHLILLTLAWAYVFSARWAEIVPGASVNYTKNQASYRGGTGPLPTESLLVDLGNISSDALRWWAAVLSPGEGWDAVAVSHNRRFKSPWSTAYQSSRHFILCTQNTLNLFSGTPASFSNATKFISNYVAYHNVAQQSHAAFMAALMLPTSQVTKKQVLLPTPQLSIAAKPVPLSHHQNESQPWGKDEAQLDRLLTLSCNAQGVIALLSSTFIEPFIPCNACGAWIQGAFAVLTLSDAKDPHILLHMLINRSPQLSFLWFGGLLTGIQDSIMKQARAALFRIDLQVAAWTNTLISFIQSPLTLAIPVPTEISRSDEARLMFLSQADFHELPPIVPFEPFGKTAVKDCLLEVQIHTKCRSSHGLYLASWAWNHESTTNNSTPAIPMKQAISLDTPVDNITIDFNNLDREKDCSETVTRSMFLWLRGEDGYPPTEREIYKHEWIDGWESDDEDAPPEGDGRSSRHNRVRSWLLGMTKRQPSI</sequence>
<keyword evidence="2" id="KW-1185">Reference proteome</keyword>
<reference evidence="1" key="1">
    <citation type="submission" date="2020-04" db="EMBL/GenBank/DDBJ databases">
        <authorList>
            <person name="Broberg M."/>
        </authorList>
    </citation>
    <scope>NUCLEOTIDE SEQUENCE</scope>
</reference>
<organism evidence="1 2">
    <name type="scientific">Clonostachys rosea f. rosea IK726</name>
    <dbReference type="NCBI Taxonomy" id="1349383"/>
    <lineage>
        <taxon>Eukaryota</taxon>
        <taxon>Fungi</taxon>
        <taxon>Dikarya</taxon>
        <taxon>Ascomycota</taxon>
        <taxon>Pezizomycotina</taxon>
        <taxon>Sordariomycetes</taxon>
        <taxon>Hypocreomycetidae</taxon>
        <taxon>Hypocreales</taxon>
        <taxon>Bionectriaceae</taxon>
        <taxon>Clonostachys</taxon>
    </lineage>
</organism>
<evidence type="ECO:0000313" key="2">
    <source>
        <dbReference type="Proteomes" id="UP000836387"/>
    </source>
</evidence>
<comment type="caution">
    <text evidence="1">The sequence shown here is derived from an EMBL/GenBank/DDBJ whole genome shotgun (WGS) entry which is preliminary data.</text>
</comment>
<dbReference type="Proteomes" id="UP000836387">
    <property type="component" value="Unassembled WGS sequence"/>
</dbReference>
<reference evidence="1" key="2">
    <citation type="submission" date="2021-10" db="EMBL/GenBank/DDBJ databases">
        <authorList>
            <person name="Piombo E."/>
        </authorList>
    </citation>
    <scope>NUCLEOTIDE SEQUENCE</scope>
</reference>
<accession>A0ACA9UR91</accession>
<name>A0ACA9UR91_BIOOC</name>